<gene>
    <name evidence="2" type="ORF">EGYM00163_LOCUS47817</name>
</gene>
<dbReference type="EMBL" id="HBJA01138786">
    <property type="protein sequence ID" value="CAE0836453.1"/>
    <property type="molecule type" value="Transcribed_RNA"/>
</dbReference>
<feature type="region of interest" description="Disordered" evidence="1">
    <location>
        <begin position="104"/>
        <end position="127"/>
    </location>
</feature>
<evidence type="ECO:0000313" key="2">
    <source>
        <dbReference type="EMBL" id="CAE0836453.1"/>
    </source>
</evidence>
<name>A0A7S4GGQ1_9EUGL</name>
<accession>A0A7S4GGQ1</accession>
<organism evidence="2">
    <name type="scientific">Eutreptiella gymnastica</name>
    <dbReference type="NCBI Taxonomy" id="73025"/>
    <lineage>
        <taxon>Eukaryota</taxon>
        <taxon>Discoba</taxon>
        <taxon>Euglenozoa</taxon>
        <taxon>Euglenida</taxon>
        <taxon>Spirocuta</taxon>
        <taxon>Euglenophyceae</taxon>
        <taxon>Eutreptiales</taxon>
        <taxon>Eutreptiaceae</taxon>
        <taxon>Eutreptiella</taxon>
    </lineage>
</organism>
<proteinExistence type="predicted"/>
<dbReference type="AlphaFoldDB" id="A0A7S4GGQ1"/>
<feature type="compositionally biased region" description="Low complexity" evidence="1">
    <location>
        <begin position="105"/>
        <end position="117"/>
    </location>
</feature>
<feature type="compositionally biased region" description="Basic and acidic residues" evidence="1">
    <location>
        <begin position="118"/>
        <end position="127"/>
    </location>
</feature>
<sequence>MENQPWSIMAQAEVPAKLNIAKIYIKRLVATHSHWHHTHCTMHAQLPIANVIGGGLLARRGCNQSHTSEKVGAGQLSASMMQKMQQSSASSCTKCVGQMECGGPAVSSAECPAAAASKQRDRNSRTV</sequence>
<protein>
    <submittedName>
        <fullName evidence="2">Uncharacterized protein</fullName>
    </submittedName>
</protein>
<reference evidence="2" key="1">
    <citation type="submission" date="2021-01" db="EMBL/GenBank/DDBJ databases">
        <authorList>
            <person name="Corre E."/>
            <person name="Pelletier E."/>
            <person name="Niang G."/>
            <person name="Scheremetjew M."/>
            <person name="Finn R."/>
            <person name="Kale V."/>
            <person name="Holt S."/>
            <person name="Cochrane G."/>
            <person name="Meng A."/>
            <person name="Brown T."/>
            <person name="Cohen L."/>
        </authorList>
    </citation>
    <scope>NUCLEOTIDE SEQUENCE</scope>
    <source>
        <strain evidence="2">CCMP1594</strain>
    </source>
</reference>
<evidence type="ECO:0000256" key="1">
    <source>
        <dbReference type="SAM" id="MobiDB-lite"/>
    </source>
</evidence>